<organism evidence="1">
    <name type="scientific">mine drainage metagenome</name>
    <dbReference type="NCBI Taxonomy" id="410659"/>
    <lineage>
        <taxon>unclassified sequences</taxon>
        <taxon>metagenomes</taxon>
        <taxon>ecological metagenomes</taxon>
    </lineage>
</organism>
<dbReference type="EMBL" id="AUZX01000130">
    <property type="protein sequence ID" value="EQD81119.1"/>
    <property type="molecule type" value="Genomic_DNA"/>
</dbReference>
<feature type="non-terminal residue" evidence="1">
    <location>
        <position position="77"/>
    </location>
</feature>
<reference evidence="1" key="1">
    <citation type="submission" date="2013-08" db="EMBL/GenBank/DDBJ databases">
        <authorList>
            <person name="Mendez C."/>
            <person name="Richter M."/>
            <person name="Ferrer M."/>
            <person name="Sanchez J."/>
        </authorList>
    </citation>
    <scope>NUCLEOTIDE SEQUENCE</scope>
</reference>
<reference evidence="1" key="2">
    <citation type="journal article" date="2014" name="ISME J.">
        <title>Microbial stratification in low pH oxic and suboxic macroscopic growths along an acid mine drainage.</title>
        <authorList>
            <person name="Mendez-Garcia C."/>
            <person name="Mesa V."/>
            <person name="Sprenger R.R."/>
            <person name="Richter M."/>
            <person name="Diez M.S."/>
            <person name="Solano J."/>
            <person name="Bargiela R."/>
            <person name="Golyshina O.V."/>
            <person name="Manteca A."/>
            <person name="Ramos J.L."/>
            <person name="Gallego J.R."/>
            <person name="Llorente I."/>
            <person name="Martins Dos Santos V.A."/>
            <person name="Jensen O.N."/>
            <person name="Pelaez A.I."/>
            <person name="Sanchez J."/>
            <person name="Ferrer M."/>
        </authorList>
    </citation>
    <scope>NUCLEOTIDE SEQUENCE</scope>
</reference>
<comment type="caution">
    <text evidence="1">The sequence shown here is derived from an EMBL/GenBank/DDBJ whole genome shotgun (WGS) entry which is preliminary data.</text>
</comment>
<proteinExistence type="predicted"/>
<sequence>MTPGNTDSSFLALNRTFSPVGETGTEAMDFDYEFYRRFAGADNESWTWDGLLEFPVLIILGEAGIGKTCELKGRADQ</sequence>
<gene>
    <name evidence="1" type="ORF">B1A_00166</name>
</gene>
<dbReference type="AlphaFoldDB" id="T1DIF0"/>
<accession>T1DIF0</accession>
<name>T1DIF0_9ZZZZ</name>
<protein>
    <submittedName>
        <fullName evidence="1">Uncharacterized protein</fullName>
    </submittedName>
</protein>
<evidence type="ECO:0000313" key="1">
    <source>
        <dbReference type="EMBL" id="EQD81119.1"/>
    </source>
</evidence>